<evidence type="ECO:0000313" key="1">
    <source>
        <dbReference type="EMBL" id="HDN84847.1"/>
    </source>
</evidence>
<proteinExistence type="predicted"/>
<reference evidence="1" key="2">
    <citation type="journal article" date="2020" name="mSystems">
        <title>Genome- and Community-Level Interaction Insights into Carbon Utilization and Element Cycling Functions of Hydrothermarchaeota in Hydrothermal Sediment.</title>
        <authorList>
            <person name="Zhou Z."/>
            <person name="Liu Y."/>
            <person name="Xu W."/>
            <person name="Pan J."/>
            <person name="Luo Z.H."/>
            <person name="Li M."/>
        </authorList>
    </citation>
    <scope>NUCLEOTIDE SEQUENCE [LARGE SCALE GENOMIC DNA]</scope>
    <source>
        <strain evidence="1">HyVt-219</strain>
    </source>
</reference>
<gene>
    <name evidence="2" type="ORF">DRI96_04180</name>
    <name evidence="1" type="ORF">ENG47_03715</name>
</gene>
<dbReference type="Proteomes" id="UP000885660">
    <property type="component" value="Unassembled WGS sequence"/>
</dbReference>
<dbReference type="AlphaFoldDB" id="A0A662DFC7"/>
<organism evidence="2 3">
    <name type="scientific">Aerophobetes bacterium</name>
    <dbReference type="NCBI Taxonomy" id="2030807"/>
    <lineage>
        <taxon>Bacteria</taxon>
        <taxon>Candidatus Aerophobota</taxon>
    </lineage>
</organism>
<dbReference type="EMBL" id="DRBC01000220">
    <property type="protein sequence ID" value="HDN84847.1"/>
    <property type="molecule type" value="Genomic_DNA"/>
</dbReference>
<sequence>MKKTLIFIMAALILLGVAKAGLALSVDKTVRINIKIVPFQILMVNGKNTDEEKVITTYHIPQPTPQDLQRGYIQEDNALSLTVVSNVNWVVKVRALSKNLGSSWDGRYIKPLSDFLIRSHQTQFMPVQQIPQKIAWGKNGKKTVNIDYRVEGYNRNYHPGNYKIILEYTITTP</sequence>
<reference evidence="2 3" key="1">
    <citation type="submission" date="2018-06" db="EMBL/GenBank/DDBJ databases">
        <title>Extensive metabolic versatility and redundancy in microbially diverse, dynamic hydrothermal sediments.</title>
        <authorList>
            <person name="Dombrowski N."/>
            <person name="Teske A."/>
            <person name="Baker B.J."/>
        </authorList>
    </citation>
    <scope>NUCLEOTIDE SEQUENCE [LARGE SCALE GENOMIC DNA]</scope>
    <source>
        <strain evidence="2">B19_G9</strain>
    </source>
</reference>
<evidence type="ECO:0000313" key="3">
    <source>
        <dbReference type="Proteomes" id="UP000267654"/>
    </source>
</evidence>
<accession>A0A662DFC7</accession>
<comment type="caution">
    <text evidence="2">The sequence shown here is derived from an EMBL/GenBank/DDBJ whole genome shotgun (WGS) entry which is preliminary data.</text>
</comment>
<evidence type="ECO:0000313" key="2">
    <source>
        <dbReference type="EMBL" id="RLE12656.1"/>
    </source>
</evidence>
<name>A0A662DFC7_UNCAE</name>
<protein>
    <submittedName>
        <fullName evidence="2">Uncharacterized protein</fullName>
    </submittedName>
</protein>
<dbReference type="Proteomes" id="UP000267654">
    <property type="component" value="Unassembled WGS sequence"/>
</dbReference>
<dbReference type="EMBL" id="QMQB01000142">
    <property type="protein sequence ID" value="RLE12656.1"/>
    <property type="molecule type" value="Genomic_DNA"/>
</dbReference>